<gene>
    <name evidence="2" type="ORF">Glove_212g55</name>
</gene>
<name>A0A397ISR5_9GLOM</name>
<feature type="compositionally biased region" description="Acidic residues" evidence="1">
    <location>
        <begin position="215"/>
        <end position="245"/>
    </location>
</feature>
<reference evidence="2 3" key="1">
    <citation type="submission" date="2018-08" db="EMBL/GenBank/DDBJ databases">
        <title>Genome and evolution of the arbuscular mycorrhizal fungus Diversispora epigaea (formerly Glomus versiforme) and its bacterial endosymbionts.</title>
        <authorList>
            <person name="Sun X."/>
            <person name="Fei Z."/>
            <person name="Harrison M."/>
        </authorList>
    </citation>
    <scope>NUCLEOTIDE SEQUENCE [LARGE SCALE GENOMIC DNA]</scope>
    <source>
        <strain evidence="2 3">IT104</strain>
    </source>
</reference>
<dbReference type="OrthoDB" id="2447460at2759"/>
<proteinExistence type="predicted"/>
<dbReference type="AlphaFoldDB" id="A0A397ISR5"/>
<keyword evidence="3" id="KW-1185">Reference proteome</keyword>
<evidence type="ECO:0000313" key="3">
    <source>
        <dbReference type="Proteomes" id="UP000266861"/>
    </source>
</evidence>
<dbReference type="Proteomes" id="UP000266861">
    <property type="component" value="Unassembled WGS sequence"/>
</dbReference>
<protein>
    <submittedName>
        <fullName evidence="2">Uncharacterized protein</fullName>
    </submittedName>
</protein>
<sequence length="299" mass="33951">MEPKPSLPQDIIVDDSAEVLDFVEKLYKEQVKPFYENQNLESSTILQPISSHSVTASGNNSHLSCDIKTVNNVNDRDSKLSHTTETINDISQEQKNITNSTEDLTLRGRYSKRYEDKGLNEMRPYLSGVSDGYLRIMTCKARKVNKLFGYEYDLVILKKINDIRWYMSKMGDNHSHVTSKSEASILKKYQKPRKPYQKLSLQVLAPLVSPISDDDKADEITSDDETNEDISDNDGSDDEDSDDDGKDAVDDNGANEDEDKINDINITFSDDDDDNAGYYYNLSSGKKTYKNSDHLVYAY</sequence>
<organism evidence="2 3">
    <name type="scientific">Diversispora epigaea</name>
    <dbReference type="NCBI Taxonomy" id="1348612"/>
    <lineage>
        <taxon>Eukaryota</taxon>
        <taxon>Fungi</taxon>
        <taxon>Fungi incertae sedis</taxon>
        <taxon>Mucoromycota</taxon>
        <taxon>Glomeromycotina</taxon>
        <taxon>Glomeromycetes</taxon>
        <taxon>Diversisporales</taxon>
        <taxon>Diversisporaceae</taxon>
        <taxon>Diversispora</taxon>
    </lineage>
</organism>
<accession>A0A397ISR5</accession>
<feature type="region of interest" description="Disordered" evidence="1">
    <location>
        <begin position="212"/>
        <end position="275"/>
    </location>
</feature>
<evidence type="ECO:0000256" key="1">
    <source>
        <dbReference type="SAM" id="MobiDB-lite"/>
    </source>
</evidence>
<evidence type="ECO:0000313" key="2">
    <source>
        <dbReference type="EMBL" id="RHZ75720.1"/>
    </source>
</evidence>
<dbReference type="EMBL" id="PQFF01000197">
    <property type="protein sequence ID" value="RHZ75720.1"/>
    <property type="molecule type" value="Genomic_DNA"/>
</dbReference>
<comment type="caution">
    <text evidence="2">The sequence shown here is derived from an EMBL/GenBank/DDBJ whole genome shotgun (WGS) entry which is preliminary data.</text>
</comment>